<name>A0AAW2JV59_9LAMI</name>
<feature type="region of interest" description="Disordered" evidence="1">
    <location>
        <begin position="141"/>
        <end position="165"/>
    </location>
</feature>
<organism evidence="2">
    <name type="scientific">Sesamum angustifolium</name>
    <dbReference type="NCBI Taxonomy" id="2727405"/>
    <lineage>
        <taxon>Eukaryota</taxon>
        <taxon>Viridiplantae</taxon>
        <taxon>Streptophyta</taxon>
        <taxon>Embryophyta</taxon>
        <taxon>Tracheophyta</taxon>
        <taxon>Spermatophyta</taxon>
        <taxon>Magnoliopsida</taxon>
        <taxon>eudicotyledons</taxon>
        <taxon>Gunneridae</taxon>
        <taxon>Pentapetalae</taxon>
        <taxon>asterids</taxon>
        <taxon>lamiids</taxon>
        <taxon>Lamiales</taxon>
        <taxon>Pedaliaceae</taxon>
        <taxon>Sesamum</taxon>
    </lineage>
</organism>
<sequence>MRIFGGASKFSGCCGSCLANSGSTTPVNGAGAFTGGADPMDRWSDTVAGGASTSGVRNSRFNHGGSGFEVGVCNPSIGGMTAIGIGDETSSGITQGTIESVGDETAEGSAIGRTLIVNDGFSKTLEHVFDDGAGVGINGAAPRRDSTCSRVGSHGHRRAGRSGAGNGVSCRVWTDRYLP</sequence>
<reference evidence="2" key="1">
    <citation type="submission" date="2020-06" db="EMBL/GenBank/DDBJ databases">
        <authorList>
            <person name="Li T."/>
            <person name="Hu X."/>
            <person name="Zhang T."/>
            <person name="Song X."/>
            <person name="Zhang H."/>
            <person name="Dai N."/>
            <person name="Sheng W."/>
            <person name="Hou X."/>
            <person name="Wei L."/>
        </authorList>
    </citation>
    <scope>NUCLEOTIDE SEQUENCE</scope>
    <source>
        <strain evidence="2">G01</strain>
        <tissue evidence="2">Leaf</tissue>
    </source>
</reference>
<proteinExistence type="predicted"/>
<reference evidence="2" key="2">
    <citation type="journal article" date="2024" name="Plant">
        <title>Genomic evolution and insights into agronomic trait innovations of Sesamum species.</title>
        <authorList>
            <person name="Miao H."/>
            <person name="Wang L."/>
            <person name="Qu L."/>
            <person name="Liu H."/>
            <person name="Sun Y."/>
            <person name="Le M."/>
            <person name="Wang Q."/>
            <person name="Wei S."/>
            <person name="Zheng Y."/>
            <person name="Lin W."/>
            <person name="Duan Y."/>
            <person name="Cao H."/>
            <person name="Xiong S."/>
            <person name="Wang X."/>
            <person name="Wei L."/>
            <person name="Li C."/>
            <person name="Ma Q."/>
            <person name="Ju M."/>
            <person name="Zhao R."/>
            <person name="Li G."/>
            <person name="Mu C."/>
            <person name="Tian Q."/>
            <person name="Mei H."/>
            <person name="Zhang T."/>
            <person name="Gao T."/>
            <person name="Zhang H."/>
        </authorList>
    </citation>
    <scope>NUCLEOTIDE SEQUENCE</scope>
    <source>
        <strain evidence="2">G01</strain>
    </source>
</reference>
<evidence type="ECO:0000256" key="1">
    <source>
        <dbReference type="SAM" id="MobiDB-lite"/>
    </source>
</evidence>
<dbReference type="EMBL" id="JACGWK010000496">
    <property type="protein sequence ID" value="KAL0298083.1"/>
    <property type="molecule type" value="Genomic_DNA"/>
</dbReference>
<gene>
    <name evidence="2" type="ORF">Sangu_3162000</name>
</gene>
<protein>
    <submittedName>
        <fullName evidence="2">Uncharacterized protein</fullName>
    </submittedName>
</protein>
<accession>A0AAW2JV59</accession>
<comment type="caution">
    <text evidence="2">The sequence shown here is derived from an EMBL/GenBank/DDBJ whole genome shotgun (WGS) entry which is preliminary data.</text>
</comment>
<evidence type="ECO:0000313" key="2">
    <source>
        <dbReference type="EMBL" id="KAL0298083.1"/>
    </source>
</evidence>
<dbReference type="AlphaFoldDB" id="A0AAW2JV59"/>